<dbReference type="SUPFAM" id="SSF46626">
    <property type="entry name" value="Cytochrome c"/>
    <property type="match status" value="2"/>
</dbReference>
<evidence type="ECO:0000256" key="5">
    <source>
        <dbReference type="ARBA" id="ARBA00022723"/>
    </source>
</evidence>
<accession>A0A1I7NC58</accession>
<keyword evidence="3 15" id="KW-0575">Peroxidase</keyword>
<dbReference type="RefSeq" id="WP_092866756.1">
    <property type="nucleotide sequence ID" value="NZ_FPCH01000002.1"/>
</dbReference>
<dbReference type="InterPro" id="IPR026259">
    <property type="entry name" value="MauG/Cytc_peroxidase"/>
</dbReference>
<dbReference type="PANTHER" id="PTHR30600">
    <property type="entry name" value="CYTOCHROME C PEROXIDASE-RELATED"/>
    <property type="match status" value="1"/>
</dbReference>
<feature type="binding site" description="covalent" evidence="11">
    <location>
        <position position="75"/>
    </location>
    <ligand>
        <name>heme c</name>
        <dbReference type="ChEBI" id="CHEBI:61717"/>
        <label>1</label>
    </ligand>
</feature>
<dbReference type="GO" id="GO:0009055">
    <property type="term" value="F:electron transfer activity"/>
    <property type="evidence" value="ECO:0007669"/>
    <property type="project" value="InterPro"/>
</dbReference>
<dbReference type="InterPro" id="IPR036909">
    <property type="entry name" value="Cyt_c-like_dom_sf"/>
</dbReference>
<evidence type="ECO:0000313" key="15">
    <source>
        <dbReference type="EMBL" id="SFV32265.1"/>
    </source>
</evidence>
<dbReference type="InterPro" id="IPR051395">
    <property type="entry name" value="Cytochrome_c_Peroxidase/MauG"/>
</dbReference>
<evidence type="ECO:0000256" key="3">
    <source>
        <dbReference type="ARBA" id="ARBA00022559"/>
    </source>
</evidence>
<dbReference type="Gene3D" id="1.10.760.10">
    <property type="entry name" value="Cytochrome c-like domain"/>
    <property type="match status" value="2"/>
</dbReference>
<dbReference type="Proteomes" id="UP000199423">
    <property type="component" value="Unassembled WGS sequence"/>
</dbReference>
<feature type="binding site" description="axial binding residue" evidence="12">
    <location>
        <position position="95"/>
    </location>
    <ligand>
        <name>heme c</name>
        <dbReference type="ChEBI" id="CHEBI:61717"/>
        <label>1</label>
    </ligand>
    <ligandPart>
        <name>Fe</name>
        <dbReference type="ChEBI" id="CHEBI:18248"/>
    </ligandPart>
</feature>
<dbReference type="GO" id="GO:0020037">
    <property type="term" value="F:heme binding"/>
    <property type="evidence" value="ECO:0007669"/>
    <property type="project" value="InterPro"/>
</dbReference>
<feature type="domain" description="Cytochrome c" evidence="14">
    <location>
        <begin position="53"/>
        <end position="184"/>
    </location>
</feature>
<dbReference type="Pfam" id="PF03150">
    <property type="entry name" value="CCP_MauG"/>
    <property type="match status" value="1"/>
</dbReference>
<evidence type="ECO:0000256" key="10">
    <source>
        <dbReference type="ARBA" id="ARBA00023004"/>
    </source>
</evidence>
<evidence type="ECO:0000313" key="16">
    <source>
        <dbReference type="Proteomes" id="UP000199423"/>
    </source>
</evidence>
<dbReference type="GO" id="GO:0046872">
    <property type="term" value="F:metal ion binding"/>
    <property type="evidence" value="ECO:0007669"/>
    <property type="project" value="UniProtKB-KW"/>
</dbReference>
<evidence type="ECO:0000259" key="14">
    <source>
        <dbReference type="PROSITE" id="PS51007"/>
    </source>
</evidence>
<evidence type="ECO:0000256" key="9">
    <source>
        <dbReference type="ARBA" id="ARBA00023002"/>
    </source>
</evidence>
<dbReference type="OrthoDB" id="9805202at2"/>
<feature type="binding site" description="axial binding residue" evidence="12">
    <location>
        <position position="225"/>
    </location>
    <ligand>
        <name>heme c</name>
        <dbReference type="ChEBI" id="CHEBI:61717"/>
        <label>2</label>
    </ligand>
    <ligandPart>
        <name>Fe</name>
        <dbReference type="ChEBI" id="CHEBI:18248"/>
    </ligandPart>
</feature>
<keyword evidence="7" id="KW-0574">Periplasm</keyword>
<keyword evidence="9" id="KW-0560">Oxidoreductase</keyword>
<comment type="subcellular location">
    <subcellularLocation>
        <location evidence="1">Periplasm</location>
    </subcellularLocation>
</comment>
<keyword evidence="4 11" id="KW-0349">Heme</keyword>
<feature type="binding site" description="covalent" evidence="11">
    <location>
        <position position="221"/>
    </location>
    <ligand>
        <name>heme c</name>
        <dbReference type="ChEBI" id="CHEBI:61717"/>
        <label>2</label>
    </ligand>
</feature>
<keyword evidence="2" id="KW-0813">Transport</keyword>
<comment type="cofactor">
    <cofactor evidence="11">
        <name>heme</name>
        <dbReference type="ChEBI" id="CHEBI:30413"/>
    </cofactor>
    <text evidence="11">Binds 2 heme groups.</text>
</comment>
<evidence type="ECO:0000256" key="12">
    <source>
        <dbReference type="PIRSR" id="PIRSR000294-2"/>
    </source>
</evidence>
<keyword evidence="5 12" id="KW-0479">Metal-binding</keyword>
<dbReference type="FunFam" id="1.10.760.10:FF:000004">
    <property type="entry name" value="Cytochrome c peroxidase"/>
    <property type="match status" value="1"/>
</dbReference>
<feature type="binding site" description="covalent" evidence="11">
    <location>
        <position position="224"/>
    </location>
    <ligand>
        <name>heme c</name>
        <dbReference type="ChEBI" id="CHEBI:61717"/>
        <label>2</label>
    </ligand>
</feature>
<evidence type="ECO:0000256" key="13">
    <source>
        <dbReference type="SAM" id="MobiDB-lite"/>
    </source>
</evidence>
<evidence type="ECO:0000256" key="2">
    <source>
        <dbReference type="ARBA" id="ARBA00022448"/>
    </source>
</evidence>
<dbReference type="PIRSF" id="PIRSF000294">
    <property type="entry name" value="Cytochrome-c_peroxidase"/>
    <property type="match status" value="1"/>
</dbReference>
<feature type="binding site" description="covalent" evidence="11">
    <location>
        <position position="78"/>
    </location>
    <ligand>
        <name>heme c</name>
        <dbReference type="ChEBI" id="CHEBI:61717"/>
        <label>1</label>
    </ligand>
</feature>
<keyword evidence="10 12" id="KW-0408">Iron</keyword>
<keyword evidence="8" id="KW-0249">Electron transport</keyword>
<reference evidence="16" key="1">
    <citation type="submission" date="2016-10" db="EMBL/GenBank/DDBJ databases">
        <authorList>
            <person name="Varghese N."/>
            <person name="Submissions S."/>
        </authorList>
    </citation>
    <scope>NUCLEOTIDE SEQUENCE [LARGE SCALE GENOMIC DNA]</scope>
    <source>
        <strain evidence="16">DSM 1565</strain>
    </source>
</reference>
<feature type="binding site" description="axial binding residue" evidence="12">
    <location>
        <position position="79"/>
    </location>
    <ligand>
        <name>heme c</name>
        <dbReference type="ChEBI" id="CHEBI:61717"/>
        <label>1</label>
    </ligand>
    <ligandPart>
        <name>Fe</name>
        <dbReference type="ChEBI" id="CHEBI:18248"/>
    </ligandPart>
</feature>
<dbReference type="GO" id="GO:0042597">
    <property type="term" value="C:periplasmic space"/>
    <property type="evidence" value="ECO:0007669"/>
    <property type="project" value="UniProtKB-SubCell"/>
</dbReference>
<dbReference type="AlphaFoldDB" id="A0A1I7NC58"/>
<feature type="binding site" description="axial binding residue" evidence="12">
    <location>
        <position position="299"/>
    </location>
    <ligand>
        <name>heme c</name>
        <dbReference type="ChEBI" id="CHEBI:61717"/>
        <label>2</label>
    </ligand>
    <ligandPart>
        <name>Fe</name>
        <dbReference type="ChEBI" id="CHEBI:18248"/>
    </ligandPart>
</feature>
<feature type="domain" description="Cytochrome c" evidence="14">
    <location>
        <begin position="207"/>
        <end position="324"/>
    </location>
</feature>
<dbReference type="STRING" id="51670.SAMN04488557_1537"/>
<evidence type="ECO:0000256" key="6">
    <source>
        <dbReference type="ARBA" id="ARBA00022729"/>
    </source>
</evidence>
<protein>
    <submittedName>
        <fullName evidence="15">Cytochrome c peroxidase</fullName>
    </submittedName>
</protein>
<evidence type="ECO:0000256" key="4">
    <source>
        <dbReference type="ARBA" id="ARBA00022617"/>
    </source>
</evidence>
<feature type="region of interest" description="Disordered" evidence="13">
    <location>
        <begin position="327"/>
        <end position="347"/>
    </location>
</feature>
<dbReference type="InterPro" id="IPR009056">
    <property type="entry name" value="Cyt_c-like_dom"/>
</dbReference>
<comment type="PTM">
    <text evidence="11">Binds 2 heme groups per subunit.</text>
</comment>
<dbReference type="PANTHER" id="PTHR30600:SF7">
    <property type="entry name" value="CYTOCHROME C PEROXIDASE-RELATED"/>
    <property type="match status" value="1"/>
</dbReference>
<name>A0A1I7NC58_9HYPH</name>
<organism evidence="15 16">
    <name type="scientific">Hyphomicrobium facile</name>
    <dbReference type="NCBI Taxonomy" id="51670"/>
    <lineage>
        <taxon>Bacteria</taxon>
        <taxon>Pseudomonadati</taxon>
        <taxon>Pseudomonadota</taxon>
        <taxon>Alphaproteobacteria</taxon>
        <taxon>Hyphomicrobiales</taxon>
        <taxon>Hyphomicrobiaceae</taxon>
        <taxon>Hyphomicrobium</taxon>
    </lineage>
</organism>
<evidence type="ECO:0000256" key="8">
    <source>
        <dbReference type="ARBA" id="ARBA00022982"/>
    </source>
</evidence>
<dbReference type="GO" id="GO:0004130">
    <property type="term" value="F:cytochrome-c peroxidase activity"/>
    <property type="evidence" value="ECO:0007669"/>
    <property type="project" value="TreeGrafter"/>
</dbReference>
<proteinExistence type="predicted"/>
<dbReference type="Pfam" id="PF00034">
    <property type="entry name" value="Cytochrom_C"/>
    <property type="match status" value="1"/>
</dbReference>
<sequence length="347" mass="37341">MRVPVVLAAVVFLTFTAGLLIAAEDPVMKEAQSTFVPIPLTPPPVKGVTATPALVELGKALYFDPRLSQSHNISCNTCHQIGLGGVDMLPTSIGHKWQHGARNSPTVLNSIFNIAQFWDGRAADLAAQAGGPIQNPVEMATTHQHAIEMLKGIPGYEKLFKAAFPSQTDPITIGNVEDAIAAFEATLITPNAPFDKFLRGDENALTSEQREGLQLFMSKGCSTCHSGINVGGQMYAPFGVVEKPGAELLPQNDKGRFDVTKTASDEYVFRVPPLRNVELTPPYFHSGKAWDLRQAVAVMGNSQLGEKLTDSEITKITAFLRSLTGDQPKVTYPILPPSDASTPPPEP</sequence>
<keyword evidence="6" id="KW-0732">Signal</keyword>
<evidence type="ECO:0000256" key="1">
    <source>
        <dbReference type="ARBA" id="ARBA00004418"/>
    </source>
</evidence>
<gene>
    <name evidence="15" type="ORF">SAMN04488557_1537</name>
</gene>
<dbReference type="EMBL" id="FPCH01000002">
    <property type="protein sequence ID" value="SFV32265.1"/>
    <property type="molecule type" value="Genomic_DNA"/>
</dbReference>
<dbReference type="InterPro" id="IPR004852">
    <property type="entry name" value="Di-haem_cyt_c_peroxidsae"/>
</dbReference>
<evidence type="ECO:0000256" key="7">
    <source>
        <dbReference type="ARBA" id="ARBA00022764"/>
    </source>
</evidence>
<evidence type="ECO:0000256" key="11">
    <source>
        <dbReference type="PIRSR" id="PIRSR000294-1"/>
    </source>
</evidence>
<keyword evidence="16" id="KW-1185">Reference proteome</keyword>
<dbReference type="PROSITE" id="PS51007">
    <property type="entry name" value="CYTC"/>
    <property type="match status" value="2"/>
</dbReference>